<evidence type="ECO:0000259" key="4">
    <source>
        <dbReference type="PROSITE" id="PS50132"/>
    </source>
</evidence>
<dbReference type="OrthoDB" id="196547at2759"/>
<dbReference type="GO" id="GO:0071444">
    <property type="term" value="P:cellular response to pheromone"/>
    <property type="evidence" value="ECO:0007669"/>
    <property type="project" value="EnsemblFungi"/>
</dbReference>
<evidence type="ECO:0000259" key="5">
    <source>
        <dbReference type="PROSITE" id="PS50186"/>
    </source>
</evidence>
<dbReference type="Gene3D" id="1.10.167.10">
    <property type="entry name" value="Regulator of G-protein Signalling 4, domain 2"/>
    <property type="match status" value="1"/>
</dbReference>
<dbReference type="AlphaFoldDB" id="W6MXV2"/>
<feature type="domain" description="DEP" evidence="5">
    <location>
        <begin position="285"/>
        <end position="367"/>
    </location>
</feature>
<evidence type="ECO:0000256" key="1">
    <source>
        <dbReference type="ARBA" id="ARBA00022700"/>
    </source>
</evidence>
<dbReference type="PANTHER" id="PTHR10845:SF192">
    <property type="entry name" value="DOUBLE HIT, ISOFORM B"/>
    <property type="match status" value="1"/>
</dbReference>
<dbReference type="HOGENOM" id="CLU_024143_0_0_1"/>
<dbReference type="GeneID" id="34522903"/>
<dbReference type="Pfam" id="PF25889">
    <property type="entry name" value="WHD_Fungal_DR"/>
    <property type="match status" value="1"/>
</dbReference>
<dbReference type="CDD" id="cd04450">
    <property type="entry name" value="DEP_RGS7-like"/>
    <property type="match status" value="1"/>
</dbReference>
<keyword evidence="1" id="KW-0734">Signal transduction inhibitor</keyword>
<dbReference type="SUPFAM" id="SSF48097">
    <property type="entry name" value="Regulator of G-protein signaling, RGS"/>
    <property type="match status" value="1"/>
</dbReference>
<feature type="compositionally biased region" description="Low complexity" evidence="3">
    <location>
        <begin position="400"/>
        <end position="412"/>
    </location>
</feature>
<accession>W6MXV2</accession>
<sequence length="640" mass="72456">MNSPPLKQKTLHETVSRRFNRTRNGSIFSKDIKDVFATLLLCLDLKEDAKLKTTLLGFQVQKSYPYSFTMERAVSQMEDLSVGSQLHDTNTTISYKIKAGLAKSLLELFMDAKLLHCPTDRTRHKPKAGCLLQPTPKGVYILHSFCKIIGIKGNRMPSILKSNFNSMILINFDRDPRTDTIIYSNYLLRLIFLKITEAEPNVWKPTNWPDPIPPISDLNDEDCFEFSSFSSHFDFSSGISASPLKESTTFPSPEQVKSVTPMVSPFAHKFFTNPGSSAQIQYYVSNKGVRVFKDKSFDCGEVDYCFTGKALIQWFMDCTDTMYPREAVGLAELLQKDQLIEPIVSPPSVNKKDHFLATADAYYTIGPMGREITYWPIKRFERFSSPSRTGNGPSKPEPPSLEASEGSSSDSRSIPNISLLRVLRDPGLRYLFEAHLKEDFCSENLKVYTEIKNLERKMNALRKLLMIKQQEKTVPHRGERTPPAAATDMQNRTINAAISKLTSECLSKAYNIYSSYLTVGAPYEVNIDHDLRFKITNTLMHPQSPLAESFFPVNDEELSPNSTSADESLCENQKGWDKFESPNSPLDGATSSSLYILRKVELIFSEIKREMYFLLENDSLPKFFSSEVYKDASATVVPHV</sequence>
<dbReference type="SMART" id="SM00049">
    <property type="entry name" value="DEP"/>
    <property type="match status" value="1"/>
</dbReference>
<organism evidence="6 7">
    <name type="scientific">Kuraishia capsulata CBS 1993</name>
    <dbReference type="NCBI Taxonomy" id="1382522"/>
    <lineage>
        <taxon>Eukaryota</taxon>
        <taxon>Fungi</taxon>
        <taxon>Dikarya</taxon>
        <taxon>Ascomycota</taxon>
        <taxon>Saccharomycotina</taxon>
        <taxon>Pichiomycetes</taxon>
        <taxon>Pichiales</taxon>
        <taxon>Pichiaceae</taxon>
        <taxon>Kuraishia</taxon>
    </lineage>
</organism>
<dbReference type="Pfam" id="PF00615">
    <property type="entry name" value="RGS"/>
    <property type="match status" value="1"/>
</dbReference>
<evidence type="ECO:0000256" key="3">
    <source>
        <dbReference type="SAM" id="MobiDB-lite"/>
    </source>
</evidence>
<dbReference type="InterPro" id="IPR058855">
    <property type="entry name" value="RGS1/SST2-like_Fungal-DR"/>
</dbReference>
<dbReference type="SUPFAM" id="SSF46785">
    <property type="entry name" value="Winged helix' DNA-binding domain"/>
    <property type="match status" value="1"/>
</dbReference>
<dbReference type="SMART" id="SM00315">
    <property type="entry name" value="RGS"/>
    <property type="match status" value="1"/>
</dbReference>
<dbReference type="EMBL" id="HG793131">
    <property type="protein sequence ID" value="CDK29530.1"/>
    <property type="molecule type" value="Genomic_DNA"/>
</dbReference>
<dbReference type="InterPro" id="IPR016137">
    <property type="entry name" value="RGS"/>
</dbReference>
<dbReference type="InterPro" id="IPR036388">
    <property type="entry name" value="WH-like_DNA-bd_sf"/>
</dbReference>
<keyword evidence="7" id="KW-1185">Reference proteome</keyword>
<feature type="region of interest" description="Disordered" evidence="3">
    <location>
        <begin position="385"/>
        <end position="412"/>
    </location>
</feature>
<dbReference type="GO" id="GO:0009968">
    <property type="term" value="P:negative regulation of signal transduction"/>
    <property type="evidence" value="ECO:0007669"/>
    <property type="project" value="UniProtKB-KW"/>
</dbReference>
<dbReference type="GO" id="GO:0035556">
    <property type="term" value="P:intracellular signal transduction"/>
    <property type="evidence" value="ECO:0007669"/>
    <property type="project" value="InterPro"/>
</dbReference>
<evidence type="ECO:0000313" key="6">
    <source>
        <dbReference type="EMBL" id="CDK29530.1"/>
    </source>
</evidence>
<dbReference type="InterPro" id="IPR000591">
    <property type="entry name" value="DEP_dom"/>
</dbReference>
<evidence type="ECO:0000313" key="7">
    <source>
        <dbReference type="Proteomes" id="UP000019384"/>
    </source>
</evidence>
<dbReference type="Pfam" id="PF00610">
    <property type="entry name" value="DEP"/>
    <property type="match status" value="1"/>
</dbReference>
<dbReference type="PANTHER" id="PTHR10845">
    <property type="entry name" value="REGULATOR OF G PROTEIN SIGNALING"/>
    <property type="match status" value="1"/>
</dbReference>
<keyword evidence="2" id="KW-0175">Coiled coil</keyword>
<feature type="domain" description="RGS" evidence="4">
    <location>
        <begin position="418"/>
        <end position="633"/>
    </location>
</feature>
<feature type="coiled-coil region" evidence="2">
    <location>
        <begin position="444"/>
        <end position="471"/>
    </location>
</feature>
<dbReference type="GO" id="GO:0005096">
    <property type="term" value="F:GTPase activator activity"/>
    <property type="evidence" value="ECO:0007669"/>
    <property type="project" value="EnsemblFungi"/>
</dbReference>
<name>W6MXV2_9ASCO</name>
<dbReference type="GO" id="GO:0005886">
    <property type="term" value="C:plasma membrane"/>
    <property type="evidence" value="ECO:0007669"/>
    <property type="project" value="EnsemblFungi"/>
</dbReference>
<dbReference type="Gene3D" id="1.10.10.10">
    <property type="entry name" value="Winged helix-like DNA-binding domain superfamily/Winged helix DNA-binding domain"/>
    <property type="match status" value="1"/>
</dbReference>
<dbReference type="InterPro" id="IPR036305">
    <property type="entry name" value="RGS_sf"/>
</dbReference>
<evidence type="ECO:0008006" key="8">
    <source>
        <dbReference type="Google" id="ProtNLM"/>
    </source>
</evidence>
<dbReference type="GO" id="GO:0000747">
    <property type="term" value="P:conjugation with cellular fusion"/>
    <property type="evidence" value="ECO:0007669"/>
    <property type="project" value="EnsemblFungi"/>
</dbReference>
<dbReference type="InterPro" id="IPR044926">
    <property type="entry name" value="RGS_subdomain_2"/>
</dbReference>
<proteinExistence type="predicted"/>
<reference evidence="6" key="2">
    <citation type="submission" date="2014-02" db="EMBL/GenBank/DDBJ databases">
        <title>Complete DNA sequence of /Kuraishia capsulata/ illustrates novel genomic features among budding yeasts (/Saccharomycotina/).</title>
        <authorList>
            <person name="Morales L."/>
            <person name="Noel B."/>
            <person name="Porcel B."/>
            <person name="Marcet-Houben M."/>
            <person name="Hullo M-F."/>
            <person name="Sacerdot C."/>
            <person name="Tekaia F."/>
            <person name="Leh-Louis V."/>
            <person name="Despons L."/>
            <person name="Khanna V."/>
            <person name="Aury J-M."/>
            <person name="Barbe V."/>
            <person name="Couloux A."/>
            <person name="Labadie K."/>
            <person name="Pelletier E."/>
            <person name="Souciet J-L."/>
            <person name="Boekhout T."/>
            <person name="Gabaldon T."/>
            <person name="Wincker P."/>
            <person name="Dujon B."/>
        </authorList>
    </citation>
    <scope>NUCLEOTIDE SEQUENCE</scope>
    <source>
        <strain evidence="6">CBS 1993</strain>
    </source>
</reference>
<dbReference type="STRING" id="1382522.W6MXV2"/>
<reference evidence="6" key="1">
    <citation type="submission" date="2013-12" db="EMBL/GenBank/DDBJ databases">
        <authorList>
            <person name="Genoscope - CEA"/>
        </authorList>
    </citation>
    <scope>NUCLEOTIDE SEQUENCE</scope>
    <source>
        <strain evidence="6">CBS 1993</strain>
    </source>
</reference>
<dbReference type="Proteomes" id="UP000019384">
    <property type="component" value="Unassembled WGS sequence"/>
</dbReference>
<dbReference type="PROSITE" id="PS50132">
    <property type="entry name" value="RGS"/>
    <property type="match status" value="1"/>
</dbReference>
<evidence type="ECO:0000256" key="2">
    <source>
        <dbReference type="SAM" id="Coils"/>
    </source>
</evidence>
<protein>
    <recommendedName>
        <fullName evidence="8">RGS domain-containing protein</fullName>
    </recommendedName>
</protein>
<dbReference type="RefSeq" id="XP_022461515.1">
    <property type="nucleotide sequence ID" value="XM_022602574.1"/>
</dbReference>
<gene>
    <name evidence="6" type="ORF">KUCA_T00005522001</name>
</gene>
<dbReference type="InterPro" id="IPR036390">
    <property type="entry name" value="WH_DNA-bd_sf"/>
</dbReference>
<dbReference type="PROSITE" id="PS50186">
    <property type="entry name" value="DEP"/>
    <property type="match status" value="1"/>
</dbReference>